<name>A0A672J6L1_SALFA</name>
<feature type="chain" id="PRO_5025638800" description="Sodium/potassium/calcium exchanger 1" evidence="29">
    <location>
        <begin position="27"/>
        <end position="577"/>
    </location>
</feature>
<keyword evidence="16" id="KW-0915">Sodium</keyword>
<keyword evidence="7" id="KW-0597">Phosphoprotein</keyword>
<dbReference type="Pfam" id="PF01699">
    <property type="entry name" value="Na_Ca_ex"/>
    <property type="match status" value="2"/>
</dbReference>
<evidence type="ECO:0000256" key="18">
    <source>
        <dbReference type="ARBA" id="ARBA00023136"/>
    </source>
</evidence>
<keyword evidence="9" id="KW-0716">Sensory transduction</keyword>
<evidence type="ECO:0000256" key="21">
    <source>
        <dbReference type="ARBA" id="ARBA00033627"/>
    </source>
</evidence>
<dbReference type="InterPro" id="IPR044880">
    <property type="entry name" value="NCX_ion-bd_dom_sf"/>
</dbReference>
<keyword evidence="5" id="KW-1003">Cell membrane</keyword>
<comment type="function">
    <text evidence="26">Calcium, potassium:sodium antiporter that transports 1 Ca(2+) and 1 K(+) in exchange for 4 Na(+). Critical component of the visual transduction cascade, controlling the calcium concentration of outer segments during light and darkness. Light causes a rapid lowering of cytosolic free calcium in the outer segment of both retinal rod and cone photoreceptors and the light-induced lowering of calcium is caused by extrusion via this protein which plays a key role in the process of light adaptation.</text>
</comment>
<dbReference type="GO" id="GO:0008273">
    <property type="term" value="F:calcium, potassium:sodium antiporter activity"/>
    <property type="evidence" value="ECO:0007669"/>
    <property type="project" value="TreeGrafter"/>
</dbReference>
<feature type="transmembrane region" description="Helical" evidence="28">
    <location>
        <begin position="417"/>
        <end position="437"/>
    </location>
</feature>
<evidence type="ECO:0000256" key="15">
    <source>
        <dbReference type="ARBA" id="ARBA00022989"/>
    </source>
</evidence>
<feature type="transmembrane region" description="Helical" evidence="28">
    <location>
        <begin position="449"/>
        <end position="472"/>
    </location>
</feature>
<keyword evidence="6" id="KW-0633">Potassium transport</keyword>
<keyword evidence="13" id="KW-0769">Symport</keyword>
<dbReference type="GO" id="GO:0005886">
    <property type="term" value="C:plasma membrane"/>
    <property type="evidence" value="ECO:0007669"/>
    <property type="project" value="UniProtKB-SubCell"/>
</dbReference>
<feature type="transmembrane region" description="Helical" evidence="28">
    <location>
        <begin position="552"/>
        <end position="572"/>
    </location>
</feature>
<evidence type="ECO:0000256" key="16">
    <source>
        <dbReference type="ARBA" id="ARBA00023053"/>
    </source>
</evidence>
<keyword evidence="11 29" id="KW-0732">Signal</keyword>
<keyword evidence="20" id="KW-0844">Vision</keyword>
<evidence type="ECO:0000256" key="13">
    <source>
        <dbReference type="ARBA" id="ARBA00022847"/>
    </source>
</evidence>
<dbReference type="GO" id="GO:0060291">
    <property type="term" value="P:long-term synaptic potentiation"/>
    <property type="evidence" value="ECO:0007669"/>
    <property type="project" value="TreeGrafter"/>
</dbReference>
<feature type="signal peptide" evidence="29">
    <location>
        <begin position="1"/>
        <end position="26"/>
    </location>
</feature>
<evidence type="ECO:0000256" key="17">
    <source>
        <dbReference type="ARBA" id="ARBA00023065"/>
    </source>
</evidence>
<evidence type="ECO:0000256" key="11">
    <source>
        <dbReference type="ARBA" id="ARBA00022729"/>
    </source>
</evidence>
<keyword evidence="32" id="KW-1185">Reference proteome</keyword>
<feature type="compositionally biased region" description="Acidic residues" evidence="27">
    <location>
        <begin position="353"/>
        <end position="369"/>
    </location>
</feature>
<evidence type="ECO:0000256" key="14">
    <source>
        <dbReference type="ARBA" id="ARBA00022958"/>
    </source>
</evidence>
<dbReference type="InParanoid" id="A0A672J6L1"/>
<evidence type="ECO:0000256" key="1">
    <source>
        <dbReference type="ARBA" id="ARBA00004651"/>
    </source>
</evidence>
<keyword evidence="8" id="KW-0109">Calcium transport</keyword>
<proteinExistence type="inferred from homology"/>
<organism evidence="31 32">
    <name type="scientific">Salarias fasciatus</name>
    <name type="common">Jewelled blenny</name>
    <name type="synonym">Blennius fasciatus</name>
    <dbReference type="NCBI Taxonomy" id="181472"/>
    <lineage>
        <taxon>Eukaryota</taxon>
        <taxon>Metazoa</taxon>
        <taxon>Chordata</taxon>
        <taxon>Craniata</taxon>
        <taxon>Vertebrata</taxon>
        <taxon>Euteleostomi</taxon>
        <taxon>Actinopterygii</taxon>
        <taxon>Neopterygii</taxon>
        <taxon>Teleostei</taxon>
        <taxon>Neoteleostei</taxon>
        <taxon>Acanthomorphata</taxon>
        <taxon>Ovalentaria</taxon>
        <taxon>Blenniimorphae</taxon>
        <taxon>Blenniiformes</taxon>
        <taxon>Blennioidei</taxon>
        <taxon>Blenniidae</taxon>
        <taxon>Salariinae</taxon>
        <taxon>Salarias</taxon>
    </lineage>
</organism>
<dbReference type="Proteomes" id="UP000472267">
    <property type="component" value="Chromosome 7"/>
</dbReference>
<comment type="similarity">
    <text evidence="2">Belongs to the Ca(2+):cation antiporter (CaCA) (TC 2.A.19) family. SLC24A subfamily.</text>
</comment>
<comment type="catalytic activity">
    <reaction evidence="21">
        <text>Ca(2+)(out) + K(+)(out) + 4 Na(+)(in) = Ca(2+)(in) + K(+)(in) + 4 Na(+)(out)</text>
        <dbReference type="Rhea" id="RHEA:69967"/>
        <dbReference type="ChEBI" id="CHEBI:29101"/>
        <dbReference type="ChEBI" id="CHEBI:29103"/>
        <dbReference type="ChEBI" id="CHEBI:29108"/>
    </reaction>
</comment>
<feature type="region of interest" description="Disordered" evidence="27">
    <location>
        <begin position="330"/>
        <end position="380"/>
    </location>
</feature>
<reference evidence="31" key="3">
    <citation type="submission" date="2025-09" db="UniProtKB">
        <authorList>
            <consortium name="Ensembl"/>
        </authorList>
    </citation>
    <scope>IDENTIFICATION</scope>
</reference>
<evidence type="ECO:0000256" key="12">
    <source>
        <dbReference type="ARBA" id="ARBA00022837"/>
    </source>
</evidence>
<keyword evidence="12" id="KW-0106">Calcium</keyword>
<keyword evidence="15 28" id="KW-1133">Transmembrane helix</keyword>
<dbReference type="GO" id="GO:0007601">
    <property type="term" value="P:visual perception"/>
    <property type="evidence" value="ECO:0007669"/>
    <property type="project" value="UniProtKB-KW"/>
</dbReference>
<keyword evidence="4" id="KW-0050">Antiport</keyword>
<dbReference type="NCBIfam" id="TIGR00367">
    <property type="entry name" value="calcium/sodium antiporter"/>
    <property type="match status" value="1"/>
</dbReference>
<dbReference type="GO" id="GO:0006874">
    <property type="term" value="P:intracellular calcium ion homeostasis"/>
    <property type="evidence" value="ECO:0007669"/>
    <property type="project" value="TreeGrafter"/>
</dbReference>
<dbReference type="InterPro" id="IPR004481">
    <property type="entry name" value="K/Na/Ca-exchanger"/>
</dbReference>
<evidence type="ECO:0000259" key="30">
    <source>
        <dbReference type="Pfam" id="PF01699"/>
    </source>
</evidence>
<evidence type="ECO:0000256" key="2">
    <source>
        <dbReference type="ARBA" id="ARBA00005364"/>
    </source>
</evidence>
<keyword evidence="10 28" id="KW-0812">Transmembrane</keyword>
<dbReference type="FunFam" id="1.20.1420.30:FF:000009">
    <property type="entry name" value="sodium/potassium/calcium exchanger 5 isoform X2"/>
    <property type="match status" value="1"/>
</dbReference>
<feature type="transmembrane region" description="Helical" evidence="28">
    <location>
        <begin position="202"/>
        <end position="223"/>
    </location>
</feature>
<evidence type="ECO:0000256" key="22">
    <source>
        <dbReference type="ARBA" id="ARBA00040585"/>
    </source>
</evidence>
<feature type="domain" description="Sodium/calcium exchanger membrane region" evidence="30">
    <location>
        <begin position="420"/>
        <end position="564"/>
    </location>
</feature>
<dbReference type="Gene3D" id="1.20.1420.30">
    <property type="entry name" value="NCX, central ion-binding region"/>
    <property type="match status" value="2"/>
</dbReference>
<keyword evidence="17" id="KW-0406">Ion transport</keyword>
<feature type="transmembrane region" description="Helical" evidence="28">
    <location>
        <begin position="515"/>
        <end position="540"/>
    </location>
</feature>
<dbReference type="GO" id="GO:0060292">
    <property type="term" value="P:long-term synaptic depression"/>
    <property type="evidence" value="ECO:0007669"/>
    <property type="project" value="TreeGrafter"/>
</dbReference>
<comment type="subcellular location">
    <subcellularLocation>
        <location evidence="1">Cell membrane</location>
        <topology evidence="1">Multi-pass membrane protein</topology>
    </subcellularLocation>
</comment>
<keyword evidence="19" id="KW-0739">Sodium transport</keyword>
<reference evidence="31" key="1">
    <citation type="submission" date="2019-06" db="EMBL/GenBank/DDBJ databases">
        <authorList>
            <consortium name="Wellcome Sanger Institute Data Sharing"/>
        </authorList>
    </citation>
    <scope>NUCLEOTIDE SEQUENCE [LARGE SCALE GENOMIC DNA]</scope>
</reference>
<keyword evidence="18 28" id="KW-0472">Membrane</keyword>
<dbReference type="InterPro" id="IPR004837">
    <property type="entry name" value="NaCa_Exmemb"/>
</dbReference>
<dbReference type="PANTHER" id="PTHR10846:SF36">
    <property type="entry name" value="SODIUM_POTASSIUM_CALCIUM EXCHANGER 1"/>
    <property type="match status" value="1"/>
</dbReference>
<dbReference type="GO" id="GO:0005262">
    <property type="term" value="F:calcium channel activity"/>
    <property type="evidence" value="ECO:0007669"/>
    <property type="project" value="TreeGrafter"/>
</dbReference>
<dbReference type="AlphaFoldDB" id="A0A672J6L1"/>
<evidence type="ECO:0000256" key="28">
    <source>
        <dbReference type="SAM" id="Phobius"/>
    </source>
</evidence>
<dbReference type="Ensembl" id="ENSSFAT00005050395.1">
    <property type="protein sequence ID" value="ENSSFAP00005048777.1"/>
    <property type="gene ID" value="ENSSFAG00005023650.1"/>
</dbReference>
<evidence type="ECO:0000256" key="26">
    <source>
        <dbReference type="ARBA" id="ARBA00045976"/>
    </source>
</evidence>
<evidence type="ECO:0000256" key="27">
    <source>
        <dbReference type="SAM" id="MobiDB-lite"/>
    </source>
</evidence>
<reference evidence="31" key="2">
    <citation type="submission" date="2025-08" db="UniProtKB">
        <authorList>
            <consortium name="Ensembl"/>
        </authorList>
    </citation>
    <scope>IDENTIFICATION</scope>
</reference>
<accession>A0A672J6L1</accession>
<evidence type="ECO:0000256" key="29">
    <source>
        <dbReference type="SAM" id="SignalP"/>
    </source>
</evidence>
<evidence type="ECO:0000256" key="7">
    <source>
        <dbReference type="ARBA" id="ARBA00022553"/>
    </source>
</evidence>
<evidence type="ECO:0000313" key="32">
    <source>
        <dbReference type="Proteomes" id="UP000472267"/>
    </source>
</evidence>
<evidence type="ECO:0000256" key="20">
    <source>
        <dbReference type="ARBA" id="ARBA00023305"/>
    </source>
</evidence>
<evidence type="ECO:0000256" key="8">
    <source>
        <dbReference type="ARBA" id="ARBA00022568"/>
    </source>
</evidence>
<feature type="transmembrane region" description="Helical" evidence="28">
    <location>
        <begin position="484"/>
        <end position="503"/>
    </location>
</feature>
<sequence>MKHTGRVPLNFCSGVYLCILVQLTISAKLGLTTPQIKEDFGKNSTQMFKALNEPLSAANELEPPGQVTPGIQTDASAFTPVSAIRTPESTPTPTPCSATISISASPSEGPSHRMNQSPKDLFSLEQRRRGWVILHIVGMLYLFLALVVVCKEFFVPAVEVIADRLAISDDVAGATVMAAGRSIPRFFAFLIGIVVAHSKVGIGTIVGPAVYNILFVIGMCALFSREALHLTCRPFFRDMTFYIFLLTLIMLCFLDDVIMWWESLILVAGYTVYIILIRFDAQLERVVKLFKHKNIAKFTAVEELETVSNCVAVSLEEGLHEQIIHNAPAGEHESRGWEVSGTDRADSEKNSDDCCENGNDENENTEEAEKEATEDKPLSLKWPDAPCEQAAYFFLLPIILPLWLTVPDVRNQKSRRFFGITFVASILWITLLLYFLVSLGHQVGETFGIPHAFMTVLMGWSSPDLLTSVIVARKGRGDMAVSSSVGCNIFDIAVGLPVSWLLFSSIHGSASAAVGTTGLVCSCVLLFLTFLFAIVLMLCCKWRMSKLLGSSMILLYIIFLVICFLLHSQVIVCPFKT</sequence>
<feature type="transmembrane region" description="Helical" evidence="28">
    <location>
        <begin position="235"/>
        <end position="254"/>
    </location>
</feature>
<gene>
    <name evidence="31" type="primary">LOC115392581</name>
</gene>
<evidence type="ECO:0000313" key="31">
    <source>
        <dbReference type="Ensembl" id="ENSSFAP00005048777.1"/>
    </source>
</evidence>
<evidence type="ECO:0000256" key="9">
    <source>
        <dbReference type="ARBA" id="ARBA00022606"/>
    </source>
</evidence>
<feature type="transmembrane region" description="Helical" evidence="28">
    <location>
        <begin position="260"/>
        <end position="279"/>
    </location>
</feature>
<protein>
    <recommendedName>
        <fullName evidence="22">Sodium/potassium/calcium exchanger 1</fullName>
    </recommendedName>
    <alternativeName>
        <fullName evidence="23">Na(+)/K(+)/Ca(2+)-exchange protein 1</fullName>
    </alternativeName>
    <alternativeName>
        <fullName evidence="24">Retinal rod Na-Ca+K exchanger</fullName>
    </alternativeName>
    <alternativeName>
        <fullName evidence="25">Solute carrier family 24 member 1</fullName>
    </alternativeName>
</protein>
<dbReference type="GO" id="GO:0015293">
    <property type="term" value="F:symporter activity"/>
    <property type="evidence" value="ECO:0007669"/>
    <property type="project" value="UniProtKB-KW"/>
</dbReference>
<keyword evidence="3" id="KW-0813">Transport</keyword>
<feature type="domain" description="Sodium/calcium exchanger membrane region" evidence="30">
    <location>
        <begin position="136"/>
        <end position="276"/>
    </location>
</feature>
<evidence type="ECO:0000256" key="25">
    <source>
        <dbReference type="ARBA" id="ARBA00042684"/>
    </source>
</evidence>
<evidence type="ECO:0000256" key="19">
    <source>
        <dbReference type="ARBA" id="ARBA00023201"/>
    </source>
</evidence>
<evidence type="ECO:0000256" key="3">
    <source>
        <dbReference type="ARBA" id="ARBA00022448"/>
    </source>
</evidence>
<dbReference type="PANTHER" id="PTHR10846">
    <property type="entry name" value="SODIUM/POTASSIUM/CALCIUM EXCHANGER"/>
    <property type="match status" value="1"/>
</dbReference>
<evidence type="ECO:0000256" key="24">
    <source>
        <dbReference type="ARBA" id="ARBA00042297"/>
    </source>
</evidence>
<evidence type="ECO:0000256" key="10">
    <source>
        <dbReference type="ARBA" id="ARBA00022692"/>
    </source>
</evidence>
<evidence type="ECO:0000256" key="4">
    <source>
        <dbReference type="ARBA" id="ARBA00022449"/>
    </source>
</evidence>
<keyword evidence="14" id="KW-0630">Potassium</keyword>
<feature type="transmembrane region" description="Helical" evidence="28">
    <location>
        <begin position="131"/>
        <end position="150"/>
    </location>
</feature>
<evidence type="ECO:0000256" key="5">
    <source>
        <dbReference type="ARBA" id="ARBA00022475"/>
    </source>
</evidence>
<feature type="compositionally biased region" description="Basic and acidic residues" evidence="27">
    <location>
        <begin position="330"/>
        <end position="352"/>
    </location>
</feature>
<evidence type="ECO:0000256" key="6">
    <source>
        <dbReference type="ARBA" id="ARBA00022538"/>
    </source>
</evidence>
<dbReference type="FunFam" id="1.20.1420.30:FF:000004">
    <property type="entry name" value="Sodium/potassium/calcium exchanger 2 isoform 1"/>
    <property type="match status" value="1"/>
</dbReference>
<evidence type="ECO:0000256" key="23">
    <source>
        <dbReference type="ARBA" id="ARBA00042035"/>
    </source>
</evidence>